<reference evidence="8 9" key="1">
    <citation type="journal article" date="2010" name="Plant Cell">
        <title>The Chlorella variabilis NC64A genome reveals adaptation to photosymbiosis, coevolution with viruses, and cryptic sex.</title>
        <authorList>
            <person name="Blanc G."/>
            <person name="Duncan G."/>
            <person name="Agarkova I."/>
            <person name="Borodovsky M."/>
            <person name="Gurnon J."/>
            <person name="Kuo A."/>
            <person name="Lindquist E."/>
            <person name="Lucas S."/>
            <person name="Pangilinan J."/>
            <person name="Polle J."/>
            <person name="Salamov A."/>
            <person name="Terry A."/>
            <person name="Yamada T."/>
            <person name="Dunigan D.D."/>
            <person name="Grigoriev I.V."/>
            <person name="Claverie J.M."/>
            <person name="Van Etten J.L."/>
        </authorList>
    </citation>
    <scope>NUCLEOTIDE SEQUENCE [LARGE SCALE GENOMIC DNA]</scope>
    <source>
        <strain evidence="8 9">NC64A</strain>
    </source>
</reference>
<dbReference type="InParanoid" id="E1Z4Q7"/>
<dbReference type="eggNOG" id="KOG1967">
    <property type="taxonomic scope" value="Eukaryota"/>
</dbReference>
<keyword evidence="4" id="KW-0234">DNA repair</keyword>
<dbReference type="KEGG" id="cvr:CHLNCDRAFT_137877"/>
<keyword evidence="4" id="KW-0227">DNA damage</keyword>
<feature type="domain" description="MMS19 C-terminal" evidence="6">
    <location>
        <begin position="738"/>
        <end position="1138"/>
    </location>
</feature>
<name>E1Z4Q7_CHLVA</name>
<dbReference type="RefSeq" id="XP_005851493.1">
    <property type="nucleotide sequence ID" value="XM_005851431.1"/>
</dbReference>
<dbReference type="OMA" id="KCSEYVV"/>
<keyword evidence="3 4" id="KW-0539">Nucleus</keyword>
<dbReference type="AlphaFoldDB" id="E1Z4Q7"/>
<dbReference type="PANTHER" id="PTHR12891">
    <property type="entry name" value="DNA REPAIR/TRANSCRIPTION PROTEIN MET18/MMS19"/>
    <property type="match status" value="1"/>
</dbReference>
<evidence type="ECO:0000313" key="9">
    <source>
        <dbReference type="Proteomes" id="UP000008141"/>
    </source>
</evidence>
<dbReference type="InterPro" id="IPR024687">
    <property type="entry name" value="MMS19_C"/>
</dbReference>
<feature type="domain" description="MMS19 N-terminal" evidence="7">
    <location>
        <begin position="43"/>
        <end position="324"/>
    </location>
</feature>
<dbReference type="GO" id="GO:0005634">
    <property type="term" value="C:nucleus"/>
    <property type="evidence" value="ECO:0007669"/>
    <property type="project" value="UniProtKB-SubCell"/>
</dbReference>
<evidence type="ECO:0000259" key="6">
    <source>
        <dbReference type="Pfam" id="PF12460"/>
    </source>
</evidence>
<gene>
    <name evidence="8" type="ORF">CHLNCDRAFT_137877</name>
</gene>
<evidence type="ECO:0000313" key="8">
    <source>
        <dbReference type="EMBL" id="EFN59391.1"/>
    </source>
</evidence>
<feature type="region of interest" description="Disordered" evidence="5">
    <location>
        <begin position="517"/>
        <end position="542"/>
    </location>
</feature>
<sequence>MASWAPLLHELVATELPERDHAEKTQQLAGQLRQAGTPILRLVEALGPFLTTDDDPQRARATSVLAEVVAAVPAAAAGEGDVVHLSQFFTSRLTDWPAVRGALKGCLALLSRRGSAAPARPALAEVEEAAAVEMMRACVSHVFIRALAQQDRTVALRLVTAAMRGYGAALLDAGLDLFEYLVSSVDGEKDPRCLLLCFEAVRCLLALYHRQPDTSLCHERLEEGAEELFEVLACYFPVTFTPPPNDPNRISREDLAAGLEAALVAEPLFAPYLVPLACEKLSSTLRQAKLDSLSLLGACAEGYGPAPLAGHVSTLWSALRPELLAPAGEGLLPADVPAAAELAAAAATCLARCVAAFQSGGGGGGGRGGEEEVPAGARLADAVLQDSSLQDMMACIQSPGSDAAVHRRSVLRAQAGARVAEALCRAGGATAAQALGQLLPPLLALAAARPAEGSSGGWQAQCLAWCAVLGMLAAAAEAPPSAPPAGVDGELARQVVAAAASALEAAAAALAPAVGAEGEEAEEAAPGPSAQRQPQAASWPLLPGDCTQQRAATLQLAALAALFGDPRQAAALPGQDVEAAVASVLHLLSAPCASASTSAQQAAAVAPLAALARSAHAAALSDAALPRLVAAAGRPQTAAAALAALQALAAASSGLQLDIVVALDQALQQQLPAAAGDPAGSAAQLMQQLLRAAAGIASAPPAHGGAAEPAAAACFLQLGQHLLDAAQLLPAQAAAAVGAEVQAACGELAYHAMRGAAAEQQQPLAAAAAAAVMQRGHAHLAAPGGLQATVCCALLVPLRQEAVRGLAGQQPAAPLVQRLVQLAQAQPDGSPAGHWAALAAAALLNKWDPADSDSAAACSSAVLQRQLYPACGLSAGGGSDAGGAACLPAPAPSSWRYLAAVGRGLAMRGSREADAAVGRAIAALDAAAQRWQAVQAEGGGPLEAAGSEAAAALQQLAAGAQAAAHFLEAALDGGAAGAGLSKQSHAVCKPLWQQRLYTAAAARLLPLLEGSLRGASAARQAAAAGGEGAAPLLASPVLLLALACLLCTAPSGVLQQEQRRMLPWMLQCLAALQRGPLADGELLLSLLLLVSDALMSSAGKQQAEAELLPRLVPALLELTAYRPVPAVRETALQCLLVLVDLPYTCLHPYRRAVAASLAAAVDDNRRGVRLQAARCRQAWTAS</sequence>
<dbReference type="InterPro" id="IPR039920">
    <property type="entry name" value="MMS19"/>
</dbReference>
<comment type="function">
    <text evidence="4">Key component of the cytosolic iron-sulfur protein assembly (CIA) complex, a multiprotein complex that mediates the incorporation of iron-sulfur cluster into apoproteins specifically involved in DNA metabolism and genomic integrity. In the CIA complex, MMS19 acts as an adapter between early-acting CIA components and a subset of cellular target iron-sulfur proteins.</text>
</comment>
<protein>
    <recommendedName>
        <fullName evidence="4">MMS19 nucleotide excision repair protein</fullName>
    </recommendedName>
</protein>
<dbReference type="InterPro" id="IPR029240">
    <property type="entry name" value="MMS19_N"/>
</dbReference>
<dbReference type="GO" id="GO:0006281">
    <property type="term" value="P:DNA repair"/>
    <property type="evidence" value="ECO:0007669"/>
    <property type="project" value="UniProtKB-UniRule"/>
</dbReference>
<evidence type="ECO:0000259" key="7">
    <source>
        <dbReference type="Pfam" id="PF14500"/>
    </source>
</evidence>
<dbReference type="InterPro" id="IPR016024">
    <property type="entry name" value="ARM-type_fold"/>
</dbReference>
<comment type="subcellular location">
    <subcellularLocation>
        <location evidence="1 4">Nucleus</location>
    </subcellularLocation>
</comment>
<evidence type="ECO:0000256" key="3">
    <source>
        <dbReference type="ARBA" id="ARBA00023242"/>
    </source>
</evidence>
<dbReference type="Proteomes" id="UP000008141">
    <property type="component" value="Unassembled WGS sequence"/>
</dbReference>
<dbReference type="GO" id="GO:0016226">
    <property type="term" value="P:iron-sulfur cluster assembly"/>
    <property type="evidence" value="ECO:0007669"/>
    <property type="project" value="UniProtKB-UniRule"/>
</dbReference>
<evidence type="ECO:0000256" key="2">
    <source>
        <dbReference type="ARBA" id="ARBA00022737"/>
    </source>
</evidence>
<comment type="similarity">
    <text evidence="4">Belongs to the MET18/MMS19 family.</text>
</comment>
<organism evidence="9">
    <name type="scientific">Chlorella variabilis</name>
    <name type="common">Green alga</name>
    <dbReference type="NCBI Taxonomy" id="554065"/>
    <lineage>
        <taxon>Eukaryota</taxon>
        <taxon>Viridiplantae</taxon>
        <taxon>Chlorophyta</taxon>
        <taxon>core chlorophytes</taxon>
        <taxon>Trebouxiophyceae</taxon>
        <taxon>Chlorellales</taxon>
        <taxon>Chlorellaceae</taxon>
        <taxon>Chlorella clade</taxon>
        <taxon>Chlorella</taxon>
    </lineage>
</organism>
<accession>E1Z4Q7</accession>
<dbReference type="EMBL" id="GL433836">
    <property type="protein sequence ID" value="EFN59391.1"/>
    <property type="molecule type" value="Genomic_DNA"/>
</dbReference>
<dbReference type="PANTHER" id="PTHR12891:SF0">
    <property type="entry name" value="MMS19 NUCLEOTIDE EXCISION REPAIR PROTEIN HOMOLOG"/>
    <property type="match status" value="1"/>
</dbReference>
<dbReference type="GeneID" id="17358614"/>
<dbReference type="FunCoup" id="E1Z4Q7">
    <property type="interactions" value="1743"/>
</dbReference>
<dbReference type="SUPFAM" id="SSF48371">
    <property type="entry name" value="ARM repeat"/>
    <property type="match status" value="1"/>
</dbReference>
<dbReference type="GO" id="GO:0097361">
    <property type="term" value="C:cytosolic [4Fe-4S] assembly targeting complex"/>
    <property type="evidence" value="ECO:0007669"/>
    <property type="project" value="UniProtKB-UniRule"/>
</dbReference>
<dbReference type="Pfam" id="PF12460">
    <property type="entry name" value="MMS19_C"/>
    <property type="match status" value="1"/>
</dbReference>
<keyword evidence="9" id="KW-1185">Reference proteome</keyword>
<dbReference type="STRING" id="554065.E1Z4Q7"/>
<evidence type="ECO:0000256" key="5">
    <source>
        <dbReference type="SAM" id="MobiDB-lite"/>
    </source>
</evidence>
<proteinExistence type="inferred from homology"/>
<dbReference type="OrthoDB" id="553056at2759"/>
<dbReference type="Pfam" id="PF14500">
    <property type="entry name" value="MMS19_N"/>
    <property type="match status" value="1"/>
</dbReference>
<evidence type="ECO:0000256" key="4">
    <source>
        <dbReference type="RuleBase" id="RU367072"/>
    </source>
</evidence>
<dbReference type="GO" id="GO:0051604">
    <property type="term" value="P:protein maturation"/>
    <property type="evidence" value="ECO:0007669"/>
    <property type="project" value="UniProtKB-UniRule"/>
</dbReference>
<keyword evidence="2" id="KW-0677">Repeat</keyword>
<evidence type="ECO:0000256" key="1">
    <source>
        <dbReference type="ARBA" id="ARBA00004123"/>
    </source>
</evidence>